<protein>
    <submittedName>
        <fullName evidence="1">Uncharacterized protein</fullName>
    </submittedName>
</protein>
<name>A0A0A8ZV62_ARUDO</name>
<dbReference type="AlphaFoldDB" id="A0A0A8ZV62"/>
<accession>A0A0A8ZV62</accession>
<reference evidence="1" key="2">
    <citation type="journal article" date="2015" name="Data Brief">
        <title>Shoot transcriptome of the giant reed, Arundo donax.</title>
        <authorList>
            <person name="Barrero R.A."/>
            <person name="Guerrero F.D."/>
            <person name="Moolhuijzen P."/>
            <person name="Goolsby J.A."/>
            <person name="Tidwell J."/>
            <person name="Bellgard S.E."/>
            <person name="Bellgard M.I."/>
        </authorList>
    </citation>
    <scope>NUCLEOTIDE SEQUENCE</scope>
    <source>
        <tissue evidence="1">Shoot tissue taken approximately 20 cm above the soil surface</tissue>
    </source>
</reference>
<proteinExistence type="predicted"/>
<reference evidence="1" key="1">
    <citation type="submission" date="2014-09" db="EMBL/GenBank/DDBJ databases">
        <authorList>
            <person name="Magalhaes I.L.F."/>
            <person name="Oliveira U."/>
            <person name="Santos F.R."/>
            <person name="Vidigal T.H.D.A."/>
            <person name="Brescovit A.D."/>
            <person name="Santos A.J."/>
        </authorList>
    </citation>
    <scope>NUCLEOTIDE SEQUENCE</scope>
    <source>
        <tissue evidence="1">Shoot tissue taken approximately 20 cm above the soil surface</tissue>
    </source>
</reference>
<sequence>MVPVYFHDDLRFFKVVPRCSSSVVNMCTL</sequence>
<organism evidence="1">
    <name type="scientific">Arundo donax</name>
    <name type="common">Giant reed</name>
    <name type="synonym">Donax arundinaceus</name>
    <dbReference type="NCBI Taxonomy" id="35708"/>
    <lineage>
        <taxon>Eukaryota</taxon>
        <taxon>Viridiplantae</taxon>
        <taxon>Streptophyta</taxon>
        <taxon>Embryophyta</taxon>
        <taxon>Tracheophyta</taxon>
        <taxon>Spermatophyta</taxon>
        <taxon>Magnoliopsida</taxon>
        <taxon>Liliopsida</taxon>
        <taxon>Poales</taxon>
        <taxon>Poaceae</taxon>
        <taxon>PACMAD clade</taxon>
        <taxon>Arundinoideae</taxon>
        <taxon>Arundineae</taxon>
        <taxon>Arundo</taxon>
    </lineage>
</organism>
<dbReference type="EMBL" id="GBRH01257255">
    <property type="protein sequence ID" value="JAD40640.1"/>
    <property type="molecule type" value="Transcribed_RNA"/>
</dbReference>
<evidence type="ECO:0000313" key="1">
    <source>
        <dbReference type="EMBL" id="JAD40640.1"/>
    </source>
</evidence>